<dbReference type="Proteomes" id="UP001153148">
    <property type="component" value="Unassembled WGS sequence"/>
</dbReference>
<keyword evidence="4" id="KW-1185">Reference proteome</keyword>
<feature type="transmembrane region" description="Helical" evidence="1">
    <location>
        <begin position="87"/>
        <end position="116"/>
    </location>
</feature>
<organism evidence="3 4">
    <name type="scientific">Timema podura</name>
    <name type="common">Walking stick</name>
    <dbReference type="NCBI Taxonomy" id="61482"/>
    <lineage>
        <taxon>Eukaryota</taxon>
        <taxon>Metazoa</taxon>
        <taxon>Ecdysozoa</taxon>
        <taxon>Arthropoda</taxon>
        <taxon>Hexapoda</taxon>
        <taxon>Insecta</taxon>
        <taxon>Pterygota</taxon>
        <taxon>Neoptera</taxon>
        <taxon>Polyneoptera</taxon>
        <taxon>Phasmatodea</taxon>
        <taxon>Timematodea</taxon>
        <taxon>Timematoidea</taxon>
        <taxon>Timematidae</taxon>
        <taxon>Timema</taxon>
    </lineage>
</organism>
<reference evidence="3" key="1">
    <citation type="submission" date="2021-03" db="EMBL/GenBank/DDBJ databases">
        <authorList>
            <person name="Tran Van P."/>
        </authorList>
    </citation>
    <scope>NUCLEOTIDE SEQUENCE</scope>
</reference>
<protein>
    <submittedName>
        <fullName evidence="3">Uncharacterized protein</fullName>
    </submittedName>
</protein>
<keyword evidence="1" id="KW-0472">Membrane</keyword>
<comment type="caution">
    <text evidence="3">The sequence shown here is derived from an EMBL/GenBank/DDBJ whole genome shotgun (WGS) entry which is preliminary data.</text>
</comment>
<keyword evidence="1" id="KW-1133">Transmembrane helix</keyword>
<evidence type="ECO:0000256" key="1">
    <source>
        <dbReference type="SAM" id="Phobius"/>
    </source>
</evidence>
<feature type="signal peptide" evidence="2">
    <location>
        <begin position="1"/>
        <end position="25"/>
    </location>
</feature>
<evidence type="ECO:0000313" key="4">
    <source>
        <dbReference type="Proteomes" id="UP001153148"/>
    </source>
</evidence>
<gene>
    <name evidence="3" type="ORF">TPAB3V08_LOCUS6244</name>
</gene>
<feature type="chain" id="PRO_5045551099" evidence="2">
    <location>
        <begin position="26"/>
        <end position="146"/>
    </location>
</feature>
<evidence type="ECO:0000256" key="2">
    <source>
        <dbReference type="SAM" id="SignalP"/>
    </source>
</evidence>
<keyword evidence="1" id="KW-0812">Transmembrane</keyword>
<sequence length="146" mass="16230">MCLTVYRLAVRNLWKCYLFLVVAHGDYCVWSSCGAFSVCKNDHYLGGYNIMSAGPYNYSYIFKYIIIGDMGVVHPTPSTLTLDLTSAFLSLSLLVTANMLLINFIPMASTFLVFLLSKVKVSAAYVSMGMKYPLYNTSGAHLFSIV</sequence>
<keyword evidence="2" id="KW-0732">Signal</keyword>
<name>A0ABN7NX69_TIMPD</name>
<feature type="non-terminal residue" evidence="3">
    <location>
        <position position="146"/>
    </location>
</feature>
<evidence type="ECO:0000313" key="3">
    <source>
        <dbReference type="EMBL" id="CAG2059280.1"/>
    </source>
</evidence>
<proteinExistence type="predicted"/>
<accession>A0ABN7NX69</accession>
<dbReference type="EMBL" id="CAJPIN010009109">
    <property type="protein sequence ID" value="CAG2059280.1"/>
    <property type="molecule type" value="Genomic_DNA"/>
</dbReference>